<accession>A0A268S148</accession>
<keyword evidence="2" id="KW-1003">Cell membrane</keyword>
<comment type="subcellular location">
    <subcellularLocation>
        <location evidence="1">Cell membrane</location>
        <topology evidence="1">Multi-pass membrane protein</topology>
    </subcellularLocation>
</comment>
<feature type="transmembrane region" description="Helical" evidence="6">
    <location>
        <begin position="63"/>
        <end position="84"/>
    </location>
</feature>
<keyword evidence="4 6" id="KW-1133">Transmembrane helix</keyword>
<feature type="transmembrane region" description="Helical" evidence="6">
    <location>
        <begin position="303"/>
        <end position="320"/>
    </location>
</feature>
<evidence type="ECO:0000313" key="7">
    <source>
        <dbReference type="EMBL" id="PAF26234.1"/>
    </source>
</evidence>
<dbReference type="Pfam" id="PF03606">
    <property type="entry name" value="DcuC"/>
    <property type="match status" value="1"/>
</dbReference>
<feature type="transmembrane region" description="Helical" evidence="6">
    <location>
        <begin position="244"/>
        <end position="263"/>
    </location>
</feature>
<protein>
    <recommendedName>
        <fullName evidence="9">YfcC family protein</fullName>
    </recommendedName>
</protein>
<dbReference type="PANTHER" id="PTHR43652">
    <property type="entry name" value="BASIC AMINO ACID ANTIPORTER YFCC-RELATED"/>
    <property type="match status" value="1"/>
</dbReference>
<feature type="transmembrane region" description="Helical" evidence="6">
    <location>
        <begin position="186"/>
        <end position="205"/>
    </location>
</feature>
<reference evidence="7 8" key="1">
    <citation type="submission" date="2017-07" db="EMBL/GenBank/DDBJ databases">
        <title>Isolation and whole genome analysis of endospore-forming bacteria from heroin.</title>
        <authorList>
            <person name="Kalinowski J."/>
            <person name="Ahrens B."/>
            <person name="Al-Dilaimi A."/>
            <person name="Winkler A."/>
            <person name="Wibberg D."/>
            <person name="Schleenbecker U."/>
            <person name="Ruckert C."/>
            <person name="Wolfel R."/>
            <person name="Grass G."/>
        </authorList>
    </citation>
    <scope>NUCLEOTIDE SEQUENCE [LARGE SCALE GENOMIC DNA]</scope>
    <source>
        <strain evidence="7 8">7523-2</strain>
    </source>
</reference>
<dbReference type="AlphaFoldDB" id="A0A268S148"/>
<evidence type="ECO:0000256" key="6">
    <source>
        <dbReference type="SAM" id="Phobius"/>
    </source>
</evidence>
<dbReference type="PANTHER" id="PTHR43652:SF2">
    <property type="entry name" value="BASIC AMINO ACID ANTIPORTER YFCC-RELATED"/>
    <property type="match status" value="1"/>
</dbReference>
<evidence type="ECO:0000313" key="8">
    <source>
        <dbReference type="Proteomes" id="UP000216133"/>
    </source>
</evidence>
<evidence type="ECO:0000256" key="1">
    <source>
        <dbReference type="ARBA" id="ARBA00004651"/>
    </source>
</evidence>
<gene>
    <name evidence="7" type="ORF">CHH61_09605</name>
</gene>
<evidence type="ECO:0000256" key="3">
    <source>
        <dbReference type="ARBA" id="ARBA00022692"/>
    </source>
</evidence>
<dbReference type="InterPro" id="IPR051679">
    <property type="entry name" value="DASS-Related_Transporters"/>
</dbReference>
<organism evidence="7 8">
    <name type="scientific">Shouchella clausii</name>
    <name type="common">Alkalihalobacillus clausii</name>
    <dbReference type="NCBI Taxonomy" id="79880"/>
    <lineage>
        <taxon>Bacteria</taxon>
        <taxon>Bacillati</taxon>
        <taxon>Bacillota</taxon>
        <taxon>Bacilli</taxon>
        <taxon>Bacillales</taxon>
        <taxon>Bacillaceae</taxon>
        <taxon>Shouchella</taxon>
    </lineage>
</organism>
<dbReference type="InterPro" id="IPR018385">
    <property type="entry name" value="C4_dicarb_anaerob_car-like"/>
</dbReference>
<dbReference type="Proteomes" id="UP000216133">
    <property type="component" value="Unassembled WGS sequence"/>
</dbReference>
<feature type="transmembrane region" description="Helical" evidence="6">
    <location>
        <begin position="146"/>
        <end position="174"/>
    </location>
</feature>
<keyword evidence="3 6" id="KW-0812">Transmembrane</keyword>
<feature type="transmembrane region" description="Helical" evidence="6">
    <location>
        <begin position="427"/>
        <end position="450"/>
    </location>
</feature>
<dbReference type="EMBL" id="NPBS01000041">
    <property type="protein sequence ID" value="PAF26234.1"/>
    <property type="molecule type" value="Genomic_DNA"/>
</dbReference>
<evidence type="ECO:0000256" key="5">
    <source>
        <dbReference type="ARBA" id="ARBA00023136"/>
    </source>
</evidence>
<sequence>MPDAFVILFFLLLLAWVISFIVPSGEFLRSDDGMETVIPNSYTEVEAPSLGFLDLFLSIQEGMIASANLIFLVLIMGGAIAVIEHPGTINSGIKVLVDKTKNRKYLLIGTVSLIFGLISAVGVGSNAVIAFIPLGIVLARALDLDAIAGVAIIYLGYFAGSAAAVFDPIILGVAQEIAGLPLFSGAMFRVYIFLALILATIAYVVNYVKRISTNPSASIMGRQKFADKDMHQHEHGPFTRAHKWMILFFFLCIGVFVYGSLSLGWGVNELAAIFLINAIGSAVISRQSPNQFVRSFMGGAKNMLYGALIIGLARSIVVLMEKGLVLDTVVNLIFIPMSELGPTMGALAMFFFNYFFNILVPSGSGQASVVMPMMTPLADMLGLTRQTAVIAFKLGDGITNMITPISGVLMAVLAIGGVPYTKWLRFILPLVVIWTMIAVVFVLVAVWIGYGPF</sequence>
<feature type="transmembrane region" description="Helical" evidence="6">
    <location>
        <begin position="105"/>
        <end position="134"/>
    </location>
</feature>
<keyword evidence="5 6" id="KW-0472">Membrane</keyword>
<dbReference type="GO" id="GO:0005886">
    <property type="term" value="C:plasma membrane"/>
    <property type="evidence" value="ECO:0007669"/>
    <property type="project" value="UniProtKB-SubCell"/>
</dbReference>
<evidence type="ECO:0000256" key="4">
    <source>
        <dbReference type="ARBA" id="ARBA00022989"/>
    </source>
</evidence>
<feature type="transmembrane region" description="Helical" evidence="6">
    <location>
        <begin position="401"/>
        <end position="420"/>
    </location>
</feature>
<evidence type="ECO:0008006" key="9">
    <source>
        <dbReference type="Google" id="ProtNLM"/>
    </source>
</evidence>
<evidence type="ECO:0000256" key="2">
    <source>
        <dbReference type="ARBA" id="ARBA00022475"/>
    </source>
</evidence>
<feature type="transmembrane region" description="Helical" evidence="6">
    <location>
        <begin position="332"/>
        <end position="356"/>
    </location>
</feature>
<proteinExistence type="predicted"/>
<comment type="caution">
    <text evidence="7">The sequence shown here is derived from an EMBL/GenBank/DDBJ whole genome shotgun (WGS) entry which is preliminary data.</text>
</comment>
<name>A0A268S148_SHOCL</name>